<evidence type="ECO:0000256" key="5">
    <source>
        <dbReference type="PROSITE-ProRule" id="PRU00042"/>
    </source>
</evidence>
<dbReference type="SUPFAM" id="SSF57667">
    <property type="entry name" value="beta-beta-alpha zinc fingers"/>
    <property type="match status" value="3"/>
</dbReference>
<dbReference type="EMBL" id="BGZK01000423">
    <property type="protein sequence ID" value="GBP42770.1"/>
    <property type="molecule type" value="Genomic_DNA"/>
</dbReference>
<dbReference type="OrthoDB" id="8685330at2759"/>
<dbReference type="PROSITE" id="PS50157">
    <property type="entry name" value="ZINC_FINGER_C2H2_2"/>
    <property type="match status" value="5"/>
</dbReference>
<evidence type="ECO:0000256" key="1">
    <source>
        <dbReference type="ARBA" id="ARBA00022723"/>
    </source>
</evidence>
<evidence type="ECO:0000256" key="4">
    <source>
        <dbReference type="ARBA" id="ARBA00022833"/>
    </source>
</evidence>
<name>A0A4C1VW47_EUMVA</name>
<keyword evidence="4" id="KW-0862">Zinc</keyword>
<evidence type="ECO:0000259" key="6">
    <source>
        <dbReference type="PROSITE" id="PS50157"/>
    </source>
</evidence>
<dbReference type="Pfam" id="PF13912">
    <property type="entry name" value="zf-C2H2_6"/>
    <property type="match status" value="1"/>
</dbReference>
<keyword evidence="1" id="KW-0479">Metal-binding</keyword>
<dbReference type="InterPro" id="IPR013087">
    <property type="entry name" value="Znf_C2H2_type"/>
</dbReference>
<keyword evidence="8" id="KW-1185">Reference proteome</keyword>
<feature type="domain" description="C2H2-type" evidence="6">
    <location>
        <begin position="212"/>
        <end position="234"/>
    </location>
</feature>
<dbReference type="InterPro" id="IPR036236">
    <property type="entry name" value="Znf_C2H2_sf"/>
</dbReference>
<evidence type="ECO:0000256" key="2">
    <source>
        <dbReference type="ARBA" id="ARBA00022737"/>
    </source>
</evidence>
<keyword evidence="2" id="KW-0677">Repeat</keyword>
<dbReference type="PANTHER" id="PTHR24379:SF121">
    <property type="entry name" value="C2H2-TYPE DOMAIN-CONTAINING PROTEIN"/>
    <property type="match status" value="1"/>
</dbReference>
<dbReference type="STRING" id="151549.A0A4C1VW47"/>
<proteinExistence type="predicted"/>
<dbReference type="Proteomes" id="UP000299102">
    <property type="component" value="Unassembled WGS sequence"/>
</dbReference>
<gene>
    <name evidence="7" type="primary">ZNF287</name>
    <name evidence="7" type="ORF">EVAR_23408_1</name>
</gene>
<dbReference type="AlphaFoldDB" id="A0A4C1VW47"/>
<comment type="caution">
    <text evidence="7">The sequence shown here is derived from an EMBL/GenBank/DDBJ whole genome shotgun (WGS) entry which is preliminary data.</text>
</comment>
<reference evidence="7 8" key="1">
    <citation type="journal article" date="2019" name="Commun. Biol.">
        <title>The bagworm genome reveals a unique fibroin gene that provides high tensile strength.</title>
        <authorList>
            <person name="Kono N."/>
            <person name="Nakamura H."/>
            <person name="Ohtoshi R."/>
            <person name="Tomita M."/>
            <person name="Numata K."/>
            <person name="Arakawa K."/>
        </authorList>
    </citation>
    <scope>NUCLEOTIDE SEQUENCE [LARGE SCALE GENOMIC DNA]</scope>
</reference>
<feature type="domain" description="C2H2-type" evidence="6">
    <location>
        <begin position="265"/>
        <end position="293"/>
    </location>
</feature>
<evidence type="ECO:0000313" key="7">
    <source>
        <dbReference type="EMBL" id="GBP42770.1"/>
    </source>
</evidence>
<protein>
    <submittedName>
        <fullName evidence="7">Zinc finger protein 287</fullName>
    </submittedName>
</protein>
<sequence>MKTTKVWVVTADYGPLRLRWSHACVAGVGYLMEEEVVGEERELMEVEISEGYEKSPPDLCEVEVGTLETHPEHDDTNRDMRCSIKDGNLSNKSFDNRKYKTSAKRRLATSKSSLERGFAMGVSNEDILNQILRMDNEDSVHYMCIKCEKTYEANEQCVNHVKKHFRVKLSCPLCDVKLVNQSGRADHLARRHGKRELNTEQGTVLIDLPVKYKCDFCDKRFSSTNAARKHMRFHEEKLCRSCGVMFDSPREVICHMEGVHGRRVPTCGICGYKCLQESKVLSHQRKVHMKEKNVKCELCDSQFFSAKDMRKHMVRHNPEKKFECDFCHKRYPRLNTLNEHRKIHTGVKNKVCGVCGERFVQKASLNYHMAKRHPDAKF</sequence>
<feature type="domain" description="C2H2-type" evidence="6">
    <location>
        <begin position="294"/>
        <end position="321"/>
    </location>
</feature>
<feature type="domain" description="C2H2-type" evidence="6">
    <location>
        <begin position="350"/>
        <end position="378"/>
    </location>
</feature>
<dbReference type="SMART" id="SM00355">
    <property type="entry name" value="ZnF_C2H2"/>
    <property type="match status" value="8"/>
</dbReference>
<keyword evidence="3 5" id="KW-0863">Zinc-finger</keyword>
<dbReference type="PROSITE" id="PS00028">
    <property type="entry name" value="ZINC_FINGER_C2H2_1"/>
    <property type="match status" value="7"/>
</dbReference>
<dbReference type="GO" id="GO:0008270">
    <property type="term" value="F:zinc ion binding"/>
    <property type="evidence" value="ECO:0007669"/>
    <property type="project" value="UniProtKB-KW"/>
</dbReference>
<dbReference type="Pfam" id="PF00096">
    <property type="entry name" value="zf-C2H2"/>
    <property type="match status" value="2"/>
</dbReference>
<evidence type="ECO:0000256" key="3">
    <source>
        <dbReference type="ARBA" id="ARBA00022771"/>
    </source>
</evidence>
<evidence type="ECO:0000313" key="8">
    <source>
        <dbReference type="Proteomes" id="UP000299102"/>
    </source>
</evidence>
<dbReference type="PANTHER" id="PTHR24379">
    <property type="entry name" value="KRAB AND ZINC FINGER DOMAIN-CONTAINING"/>
    <property type="match status" value="1"/>
</dbReference>
<accession>A0A4C1VW47</accession>
<organism evidence="7 8">
    <name type="scientific">Eumeta variegata</name>
    <name type="common">Bagworm moth</name>
    <name type="synonym">Eumeta japonica</name>
    <dbReference type="NCBI Taxonomy" id="151549"/>
    <lineage>
        <taxon>Eukaryota</taxon>
        <taxon>Metazoa</taxon>
        <taxon>Ecdysozoa</taxon>
        <taxon>Arthropoda</taxon>
        <taxon>Hexapoda</taxon>
        <taxon>Insecta</taxon>
        <taxon>Pterygota</taxon>
        <taxon>Neoptera</taxon>
        <taxon>Endopterygota</taxon>
        <taxon>Lepidoptera</taxon>
        <taxon>Glossata</taxon>
        <taxon>Ditrysia</taxon>
        <taxon>Tineoidea</taxon>
        <taxon>Psychidae</taxon>
        <taxon>Oiketicinae</taxon>
        <taxon>Eumeta</taxon>
    </lineage>
</organism>
<dbReference type="Gene3D" id="3.30.160.60">
    <property type="entry name" value="Classic Zinc Finger"/>
    <property type="match status" value="4"/>
</dbReference>
<feature type="domain" description="C2H2-type" evidence="6">
    <location>
        <begin position="322"/>
        <end position="349"/>
    </location>
</feature>